<feature type="compositionally biased region" description="Pro residues" evidence="1">
    <location>
        <begin position="300"/>
        <end position="326"/>
    </location>
</feature>
<feature type="compositionally biased region" description="Low complexity" evidence="1">
    <location>
        <begin position="110"/>
        <end position="123"/>
    </location>
</feature>
<evidence type="ECO:0000313" key="3">
    <source>
        <dbReference type="Proteomes" id="UP001175261"/>
    </source>
</evidence>
<feature type="region of interest" description="Disordered" evidence="1">
    <location>
        <begin position="681"/>
        <end position="708"/>
    </location>
</feature>
<dbReference type="AlphaFoldDB" id="A0AA39L5G4"/>
<accession>A0AA39L5G4</accession>
<feature type="region of interest" description="Disordered" evidence="1">
    <location>
        <begin position="721"/>
        <end position="742"/>
    </location>
</feature>
<feature type="compositionally biased region" description="Low complexity" evidence="1">
    <location>
        <begin position="150"/>
        <end position="162"/>
    </location>
</feature>
<sequence>MWAATMPYYSEYHTSRRPGIDNKTQPSSKASSILDDGSSGHESIAEMLEPAIDGPPSPERLRQLSQQAKRASHLRRIPGHRTASSGSSSMRTGNNADRAAWELTLENMSLGRKSSARSSSSTASRERDSVQFLGRGLFHRKNKANRESKSSSGSSLYSADTSTNDSFVAGAKETLSVPSLFSRRKPPRDDASPTSAQRRLQISGPFNFEHVASTRREHMIDNSNLSHPGPTSAPAMSIEMIHPLSGFPSPETPRTHQFGPMTAPLQQRPPLMGRHTAPAPGPRRLVKHVRSQDHLRASPPRAPPRPPRSPRDPISPPPMPPVPPPRVSSQAFDAYPTLLERPQTSGGFRRPQPFGSSALVEDILPPPATSYGYMPPADFDAFGVNHNRFSHAITTPDEDAWPLSSPESSTPTYEMPLADVPEEEESHTRPSRLSMASNKSSLRGSQSVPMLRSLAQSQRPMSGASDTLGLVDAPGGHAMISSRQSAGQSEIMGPNDNWEDCIDYCYEHEADANFDYQWDRTSMEADRDALEMTPADEDLAKARSTSTSLDMKPGVGGHTAQFLYESPETRFPPLLHNEGTFGPGSTANNNNFSLPRNDRASHLSSLKLRPMSCASSFKESHGFDLSPSLLIPGDYHQEMLLSASDHGLGFAHDVSALPYRNPDESRFDPSATFKQRCSTSTTASNYTAHSDATSGRHNSANSSWTASTRLTASTTSLTKLASSVAELEEPRPDTHNVDTSETIEQNLDGADTDIDAVPDLIPFPTTFTGRKSYHKSHASESTPREETSAAKHAEVQKTRRGRARTTSLSTPAPPVGQYALFPRAYVKQGSGDRI</sequence>
<feature type="region of interest" description="Disordered" evidence="1">
    <location>
        <begin position="110"/>
        <end position="162"/>
    </location>
</feature>
<comment type="caution">
    <text evidence="2">The sequence shown here is derived from an EMBL/GenBank/DDBJ whole genome shotgun (WGS) entry which is preliminary data.</text>
</comment>
<organism evidence="2 3">
    <name type="scientific">Sarocladium strictum</name>
    <name type="common">Black bundle disease fungus</name>
    <name type="synonym">Acremonium strictum</name>
    <dbReference type="NCBI Taxonomy" id="5046"/>
    <lineage>
        <taxon>Eukaryota</taxon>
        <taxon>Fungi</taxon>
        <taxon>Dikarya</taxon>
        <taxon>Ascomycota</taxon>
        <taxon>Pezizomycotina</taxon>
        <taxon>Sordariomycetes</taxon>
        <taxon>Hypocreomycetidae</taxon>
        <taxon>Hypocreales</taxon>
        <taxon>Sarocladiaceae</taxon>
        <taxon>Sarocladium</taxon>
    </lineage>
</organism>
<evidence type="ECO:0000256" key="1">
    <source>
        <dbReference type="SAM" id="MobiDB-lite"/>
    </source>
</evidence>
<feature type="compositionally biased region" description="Polar residues" evidence="1">
    <location>
        <begin position="22"/>
        <end position="31"/>
    </location>
</feature>
<feature type="compositionally biased region" description="Basic residues" evidence="1">
    <location>
        <begin position="70"/>
        <end position="79"/>
    </location>
</feature>
<dbReference type="Proteomes" id="UP001175261">
    <property type="component" value="Unassembled WGS sequence"/>
</dbReference>
<dbReference type="EMBL" id="JAPDFR010000007">
    <property type="protein sequence ID" value="KAK0384842.1"/>
    <property type="molecule type" value="Genomic_DNA"/>
</dbReference>
<evidence type="ECO:0000313" key="2">
    <source>
        <dbReference type="EMBL" id="KAK0384842.1"/>
    </source>
</evidence>
<feature type="compositionally biased region" description="Basic and acidic residues" evidence="1">
    <location>
        <begin position="782"/>
        <end position="797"/>
    </location>
</feature>
<feature type="compositionally biased region" description="Basic and acidic residues" evidence="1">
    <location>
        <begin position="728"/>
        <end position="738"/>
    </location>
</feature>
<feature type="compositionally biased region" description="Polar residues" evidence="1">
    <location>
        <begin position="681"/>
        <end position="701"/>
    </location>
</feature>
<feature type="region of interest" description="Disordered" evidence="1">
    <location>
        <begin position="242"/>
        <end position="329"/>
    </location>
</feature>
<feature type="region of interest" description="Disordered" evidence="1">
    <location>
        <begin position="419"/>
        <end position="447"/>
    </location>
</feature>
<name>A0AA39L5G4_SARSR</name>
<keyword evidence="3" id="KW-1185">Reference proteome</keyword>
<feature type="region of interest" description="Disordered" evidence="1">
    <location>
        <begin position="1"/>
        <end position="98"/>
    </location>
</feature>
<feature type="compositionally biased region" description="Polar residues" evidence="1">
    <location>
        <begin position="82"/>
        <end position="95"/>
    </location>
</feature>
<proteinExistence type="predicted"/>
<reference evidence="2" key="1">
    <citation type="submission" date="2022-10" db="EMBL/GenBank/DDBJ databases">
        <title>Determination and structural analysis of whole genome sequence of Sarocladium strictum F4-1.</title>
        <authorList>
            <person name="Hu L."/>
            <person name="Jiang Y."/>
        </authorList>
    </citation>
    <scope>NUCLEOTIDE SEQUENCE</scope>
    <source>
        <strain evidence="2">F4-1</strain>
    </source>
</reference>
<protein>
    <submittedName>
        <fullName evidence="2">Uncharacterized protein</fullName>
    </submittedName>
</protein>
<feature type="region of interest" description="Disordered" evidence="1">
    <location>
        <begin position="768"/>
        <end position="817"/>
    </location>
</feature>
<feature type="region of interest" description="Disordered" evidence="1">
    <location>
        <begin position="178"/>
        <end position="205"/>
    </location>
</feature>
<feature type="compositionally biased region" description="Polar residues" evidence="1">
    <location>
        <begin position="434"/>
        <end position="447"/>
    </location>
</feature>
<gene>
    <name evidence="2" type="ORF">NLU13_7320</name>
</gene>